<dbReference type="SUPFAM" id="SSF50956">
    <property type="entry name" value="Thermostable phytase (3-phytase)"/>
    <property type="match status" value="1"/>
</dbReference>
<dbReference type="RefSeq" id="WP_425556891.1">
    <property type="nucleotide sequence ID" value="NZ_BAAANS010000052.1"/>
</dbReference>
<dbReference type="InterPro" id="IPR006311">
    <property type="entry name" value="TAT_signal"/>
</dbReference>
<dbReference type="SUPFAM" id="SSF74853">
    <property type="entry name" value="Lamin A/C globular tail domain"/>
    <property type="match status" value="1"/>
</dbReference>
<dbReference type="Pfam" id="PF00932">
    <property type="entry name" value="LTD"/>
    <property type="match status" value="1"/>
</dbReference>
<dbReference type="PROSITE" id="PS51318">
    <property type="entry name" value="TAT"/>
    <property type="match status" value="1"/>
</dbReference>
<dbReference type="Gene3D" id="2.60.40.1260">
    <property type="entry name" value="Lamin Tail domain"/>
    <property type="match status" value="1"/>
</dbReference>
<proteinExistence type="predicted"/>
<dbReference type="InterPro" id="IPR001322">
    <property type="entry name" value="Lamin_tail_dom"/>
</dbReference>
<evidence type="ECO:0000256" key="1">
    <source>
        <dbReference type="SAM" id="SignalP"/>
    </source>
</evidence>
<protein>
    <recommendedName>
        <fullName evidence="2">LTD domain-containing protein</fullName>
    </recommendedName>
</protein>
<feature type="signal peptide" evidence="1">
    <location>
        <begin position="1"/>
        <end position="37"/>
    </location>
</feature>
<accession>A0ABP5JBX3</accession>
<gene>
    <name evidence="3" type="ORF">GCM10009759_60930</name>
</gene>
<name>A0ABP5JBX3_9ACTN</name>
<dbReference type="InterPro" id="IPR036415">
    <property type="entry name" value="Lamin_tail_dom_sf"/>
</dbReference>
<keyword evidence="4" id="KW-1185">Reference proteome</keyword>
<dbReference type="Proteomes" id="UP001500897">
    <property type="component" value="Unassembled WGS sequence"/>
</dbReference>
<feature type="domain" description="LTD" evidence="2">
    <location>
        <begin position="32"/>
        <end position="131"/>
    </location>
</feature>
<dbReference type="PROSITE" id="PS51841">
    <property type="entry name" value="LTD"/>
    <property type="match status" value="1"/>
</dbReference>
<evidence type="ECO:0000259" key="2">
    <source>
        <dbReference type="PROSITE" id="PS51841"/>
    </source>
</evidence>
<comment type="caution">
    <text evidence="3">The sequence shown here is derived from an EMBL/GenBank/DDBJ whole genome shotgun (WGS) entry which is preliminary data.</text>
</comment>
<dbReference type="EMBL" id="BAAANS010000052">
    <property type="protein sequence ID" value="GAA2115790.1"/>
    <property type="molecule type" value="Genomic_DNA"/>
</dbReference>
<feature type="chain" id="PRO_5045081978" description="LTD domain-containing protein" evidence="1">
    <location>
        <begin position="38"/>
        <end position="477"/>
    </location>
</feature>
<evidence type="ECO:0000313" key="4">
    <source>
        <dbReference type="Proteomes" id="UP001500897"/>
    </source>
</evidence>
<organism evidence="3 4">
    <name type="scientific">Kitasatospora saccharophila</name>
    <dbReference type="NCBI Taxonomy" id="407973"/>
    <lineage>
        <taxon>Bacteria</taxon>
        <taxon>Bacillati</taxon>
        <taxon>Actinomycetota</taxon>
        <taxon>Actinomycetes</taxon>
        <taxon>Kitasatosporales</taxon>
        <taxon>Streptomycetaceae</taxon>
        <taxon>Kitasatospora</taxon>
    </lineage>
</organism>
<sequence>MTEPRTPAWRRRLALLLAAAALPVAGLGVLGAGPAAAAPADDVRLNEVVTTGSVNDSIELYNKGTATVDLSGWVLRDSTSSKYTVAAGTTLAPGASRAFDVHGSFGLGSSDSARLYLADGSTLVDSFSWTSHSAPSWSRCPDGTGAWSRSAALTLGSANDCAGSGGSSTPTGPVAWPGSSAVTTADGSNVFGSDLSGLQQEGGVLWGAQNSGKLWRLVPNGSGGWKPDTANGWGSGKSLRFTGGTGTPDDEGVTLTGAGSAGGVYVSSERNADSSSTSRLSVLRYDVSGTGSTLTATREWNLTSDLPSTGSNAGLEGVTWVPDGYLTGAGFKDAATGAAYDPAHYGAHTGGVFFVGVEGTGTVYGYVLLEAGGFTKVATVSSGMAGVMELSWEPQANRMWVVCDDNCSGQLRTFQVNGSGAFALTAVYDRPSGMSNINNEGFTLAGADECTGGSKPVYWSDDSNTGGHALRKGSITC</sequence>
<evidence type="ECO:0000313" key="3">
    <source>
        <dbReference type="EMBL" id="GAA2115790.1"/>
    </source>
</evidence>
<reference evidence="4" key="1">
    <citation type="journal article" date="2019" name="Int. J. Syst. Evol. Microbiol.">
        <title>The Global Catalogue of Microorganisms (GCM) 10K type strain sequencing project: providing services to taxonomists for standard genome sequencing and annotation.</title>
        <authorList>
            <consortium name="The Broad Institute Genomics Platform"/>
            <consortium name="The Broad Institute Genome Sequencing Center for Infectious Disease"/>
            <person name="Wu L."/>
            <person name="Ma J."/>
        </authorList>
    </citation>
    <scope>NUCLEOTIDE SEQUENCE [LARGE SCALE GENOMIC DNA]</scope>
    <source>
        <strain evidence="4">JCM 14559</strain>
    </source>
</reference>
<keyword evidence="1" id="KW-0732">Signal</keyword>